<feature type="compositionally biased region" description="Basic and acidic residues" evidence="1">
    <location>
        <begin position="69"/>
        <end position="84"/>
    </location>
</feature>
<name>A0A835PDA8_VANPL</name>
<feature type="region of interest" description="Disordered" evidence="1">
    <location>
        <begin position="61"/>
        <end position="107"/>
    </location>
</feature>
<protein>
    <submittedName>
        <fullName evidence="2">Uncharacterized protein</fullName>
    </submittedName>
</protein>
<accession>A0A835PDA8</accession>
<reference evidence="4 5" key="1">
    <citation type="journal article" date="2020" name="Nat. Food">
        <title>A phased Vanilla planifolia genome enables genetic improvement of flavour and production.</title>
        <authorList>
            <person name="Hasing T."/>
            <person name="Tang H."/>
            <person name="Brym M."/>
            <person name="Khazi F."/>
            <person name="Huang T."/>
            <person name="Chambers A.H."/>
        </authorList>
    </citation>
    <scope>NUCLEOTIDE SEQUENCE [LARGE SCALE GENOMIC DNA]</scope>
    <source>
        <tissue evidence="2">Leaf</tissue>
    </source>
</reference>
<dbReference type="EMBL" id="JADCNM010000083">
    <property type="protein sequence ID" value="KAG0451014.1"/>
    <property type="molecule type" value="Genomic_DNA"/>
</dbReference>
<dbReference type="Proteomes" id="UP000639772">
    <property type="component" value="Unassembled WGS sequence"/>
</dbReference>
<organism evidence="2 4">
    <name type="scientific">Vanilla planifolia</name>
    <name type="common">Vanilla</name>
    <dbReference type="NCBI Taxonomy" id="51239"/>
    <lineage>
        <taxon>Eukaryota</taxon>
        <taxon>Viridiplantae</taxon>
        <taxon>Streptophyta</taxon>
        <taxon>Embryophyta</taxon>
        <taxon>Tracheophyta</taxon>
        <taxon>Spermatophyta</taxon>
        <taxon>Magnoliopsida</taxon>
        <taxon>Liliopsida</taxon>
        <taxon>Asparagales</taxon>
        <taxon>Orchidaceae</taxon>
        <taxon>Vanilloideae</taxon>
        <taxon>Vanilleae</taxon>
        <taxon>Vanilla</taxon>
    </lineage>
</organism>
<comment type="caution">
    <text evidence="2">The sequence shown here is derived from an EMBL/GenBank/DDBJ whole genome shotgun (WGS) entry which is preliminary data.</text>
</comment>
<evidence type="ECO:0000313" key="5">
    <source>
        <dbReference type="Proteomes" id="UP000639772"/>
    </source>
</evidence>
<evidence type="ECO:0000313" key="4">
    <source>
        <dbReference type="Proteomes" id="UP000636800"/>
    </source>
</evidence>
<dbReference type="Proteomes" id="UP000636800">
    <property type="component" value="Unassembled WGS sequence"/>
</dbReference>
<dbReference type="AlphaFoldDB" id="A0A835PDA8"/>
<evidence type="ECO:0000313" key="2">
    <source>
        <dbReference type="EMBL" id="KAG0450919.1"/>
    </source>
</evidence>
<evidence type="ECO:0000256" key="1">
    <source>
        <dbReference type="SAM" id="MobiDB-lite"/>
    </source>
</evidence>
<proteinExistence type="predicted"/>
<dbReference type="EMBL" id="JADCNL010000082">
    <property type="protein sequence ID" value="KAG0450919.1"/>
    <property type="molecule type" value="Genomic_DNA"/>
</dbReference>
<gene>
    <name evidence="3" type="ORF">HPP92_026485</name>
    <name evidence="2" type="ORF">HPP92_026708</name>
</gene>
<sequence>MEHMKANLGHAKRLGHNLHHVALGGTTWAAIEAATWQISGIDKTNHGLCEVSSSEELDRPMLNRFSRRNRSDGCHRRSWSDPERRRRRQAWPPRLPGGNHGSEYFDN</sequence>
<keyword evidence="4" id="KW-1185">Reference proteome</keyword>
<evidence type="ECO:0000313" key="3">
    <source>
        <dbReference type="EMBL" id="KAG0451014.1"/>
    </source>
</evidence>